<gene>
    <name evidence="2" type="ORF">TrVE_jg9141</name>
</gene>
<proteinExistence type="predicted"/>
<dbReference type="InterPro" id="IPR006735">
    <property type="entry name" value="Rtf2"/>
</dbReference>
<dbReference type="Pfam" id="PF04641">
    <property type="entry name" value="Rtf2"/>
    <property type="match status" value="1"/>
</dbReference>
<feature type="compositionally biased region" description="Basic residues" evidence="1">
    <location>
        <begin position="178"/>
        <end position="190"/>
    </location>
</feature>
<feature type="region of interest" description="Disordered" evidence="1">
    <location>
        <begin position="177"/>
        <end position="254"/>
    </location>
</feature>
<protein>
    <submittedName>
        <fullName evidence="2">Uncharacterized protein</fullName>
    </submittedName>
</protein>
<reference evidence="3" key="1">
    <citation type="journal article" date="2023" name="Commun. Biol.">
        <title>Genome analysis of Parmales, the sister group of diatoms, reveals the evolutionary specialization of diatoms from phago-mixotrophs to photoautotrophs.</title>
        <authorList>
            <person name="Ban H."/>
            <person name="Sato S."/>
            <person name="Yoshikawa S."/>
            <person name="Yamada K."/>
            <person name="Nakamura Y."/>
            <person name="Ichinomiya M."/>
            <person name="Sato N."/>
            <person name="Blanc-Mathieu R."/>
            <person name="Endo H."/>
            <person name="Kuwata A."/>
            <person name="Ogata H."/>
        </authorList>
    </citation>
    <scope>NUCLEOTIDE SEQUENCE [LARGE SCALE GENOMIC DNA]</scope>
    <source>
        <strain evidence="3">NIES 3699</strain>
    </source>
</reference>
<feature type="compositionally biased region" description="Basic and acidic residues" evidence="1">
    <location>
        <begin position="191"/>
        <end position="201"/>
    </location>
</feature>
<organism evidence="2 3">
    <name type="scientific">Triparma verrucosa</name>
    <dbReference type="NCBI Taxonomy" id="1606542"/>
    <lineage>
        <taxon>Eukaryota</taxon>
        <taxon>Sar</taxon>
        <taxon>Stramenopiles</taxon>
        <taxon>Ochrophyta</taxon>
        <taxon>Bolidophyceae</taxon>
        <taxon>Parmales</taxon>
        <taxon>Triparmaceae</taxon>
        <taxon>Triparma</taxon>
    </lineage>
</organism>
<evidence type="ECO:0000313" key="3">
    <source>
        <dbReference type="Proteomes" id="UP001165160"/>
    </source>
</evidence>
<name>A0A9W7BZW5_9STRA</name>
<dbReference type="PANTHER" id="PTHR12775">
    <property type="entry name" value="PROTEIN C20ORF43 HOMOLOG"/>
    <property type="match status" value="1"/>
</dbReference>
<sequence>MGGDGGVIAVNRKYMRGTSTSLEAKTGRGSASHKVKSTVEERKECMTTCKLTGVQLKEGEVKCDPLGRFYDSSAVVEELLRLRQTGETRDWPIASLSDLTTVSWSPTMSCYLTGSSVMTGSIPCYVVGSGPQSGSCITVQAVKEMGEEIVEGKLIKVMADEEESKVIMDKLEEERRVKREKKEKKKKKKREKDGGAEEERKPKKIKAAPAQAQAAKKDATKGMSANVASMFHSSEDSKKQNANELFAQTGGRRF</sequence>
<accession>A0A9W7BZW5</accession>
<comment type="caution">
    <text evidence="2">The sequence shown here is derived from an EMBL/GenBank/DDBJ whole genome shotgun (WGS) entry which is preliminary data.</text>
</comment>
<evidence type="ECO:0000313" key="2">
    <source>
        <dbReference type="EMBL" id="GMH95455.1"/>
    </source>
</evidence>
<dbReference type="EMBL" id="BRXX01000168">
    <property type="protein sequence ID" value="GMH95455.1"/>
    <property type="molecule type" value="Genomic_DNA"/>
</dbReference>
<dbReference type="PANTHER" id="PTHR12775:SF0">
    <property type="entry name" value="REPLICATION TERMINATION FACTOR 2"/>
    <property type="match status" value="1"/>
</dbReference>
<evidence type="ECO:0000256" key="1">
    <source>
        <dbReference type="SAM" id="MobiDB-lite"/>
    </source>
</evidence>
<dbReference type="GO" id="GO:0006274">
    <property type="term" value="P:DNA replication termination"/>
    <property type="evidence" value="ECO:0007669"/>
    <property type="project" value="TreeGrafter"/>
</dbReference>
<dbReference type="AlphaFoldDB" id="A0A9W7BZW5"/>
<dbReference type="GO" id="GO:0005634">
    <property type="term" value="C:nucleus"/>
    <property type="evidence" value="ECO:0007669"/>
    <property type="project" value="TreeGrafter"/>
</dbReference>
<keyword evidence="3" id="KW-1185">Reference proteome</keyword>
<dbReference type="Proteomes" id="UP001165160">
    <property type="component" value="Unassembled WGS sequence"/>
</dbReference>